<evidence type="ECO:0000256" key="6">
    <source>
        <dbReference type="ARBA" id="ARBA00022603"/>
    </source>
</evidence>
<proteinExistence type="inferred from homology"/>
<protein>
    <recommendedName>
        <fullName evidence="4">Protein-L-isoaspartate O-methyltransferase</fullName>
        <ecNumber evidence="3">2.1.1.77</ecNumber>
    </recommendedName>
    <alternativeName>
        <fullName evidence="11">L-isoaspartyl protein carboxyl methyltransferase</fullName>
    </alternativeName>
    <alternativeName>
        <fullName evidence="9">Protein L-isoaspartyl methyltransferase</fullName>
    </alternativeName>
    <alternativeName>
        <fullName evidence="10">Protein-beta-aspartate methyltransferase</fullName>
    </alternativeName>
</protein>
<dbReference type="GO" id="GO:0004719">
    <property type="term" value="F:protein-L-isoaspartate (D-aspartate) O-methyltransferase activity"/>
    <property type="evidence" value="ECO:0007669"/>
    <property type="project" value="UniProtKB-EC"/>
</dbReference>
<evidence type="ECO:0000256" key="10">
    <source>
        <dbReference type="ARBA" id="ARBA00031323"/>
    </source>
</evidence>
<evidence type="ECO:0000256" key="7">
    <source>
        <dbReference type="ARBA" id="ARBA00022679"/>
    </source>
</evidence>
<evidence type="ECO:0000313" key="12">
    <source>
        <dbReference type="EMBL" id="GEC19436.1"/>
    </source>
</evidence>
<dbReference type="SUPFAM" id="SSF53335">
    <property type="entry name" value="S-adenosyl-L-methionine-dependent methyltransferases"/>
    <property type="match status" value="1"/>
</dbReference>
<dbReference type="InterPro" id="IPR029063">
    <property type="entry name" value="SAM-dependent_MTases_sf"/>
</dbReference>
<dbReference type="AlphaFoldDB" id="A0A4Y3WPX7"/>
<dbReference type="GO" id="GO:0032259">
    <property type="term" value="P:methylation"/>
    <property type="evidence" value="ECO:0007669"/>
    <property type="project" value="UniProtKB-KW"/>
</dbReference>
<keyword evidence="13" id="KW-1185">Reference proteome</keyword>
<dbReference type="CDD" id="cd02440">
    <property type="entry name" value="AdoMet_MTases"/>
    <property type="match status" value="1"/>
</dbReference>
<dbReference type="PANTHER" id="PTHR11579:SF0">
    <property type="entry name" value="PROTEIN-L-ISOASPARTATE(D-ASPARTATE) O-METHYLTRANSFERASE"/>
    <property type="match status" value="1"/>
</dbReference>
<keyword evidence="7" id="KW-0808">Transferase</keyword>
<comment type="similarity">
    <text evidence="2">Belongs to the methyltransferase superfamily. L-isoaspartyl/D-aspartyl protein methyltransferase family.</text>
</comment>
<comment type="caution">
    <text evidence="12">The sequence shown here is derived from an EMBL/GenBank/DDBJ whole genome shotgun (WGS) entry which is preliminary data.</text>
</comment>
<dbReference type="Gene3D" id="3.40.50.150">
    <property type="entry name" value="Vaccinia Virus protein VP39"/>
    <property type="match status" value="1"/>
</dbReference>
<evidence type="ECO:0000256" key="1">
    <source>
        <dbReference type="ARBA" id="ARBA00004496"/>
    </source>
</evidence>
<name>A0A4Y3WPX7_9PSEU</name>
<accession>A0A4Y3WPX7</accession>
<dbReference type="Proteomes" id="UP000320338">
    <property type="component" value="Unassembled WGS sequence"/>
</dbReference>
<evidence type="ECO:0000256" key="11">
    <source>
        <dbReference type="ARBA" id="ARBA00031350"/>
    </source>
</evidence>
<dbReference type="InterPro" id="IPR000682">
    <property type="entry name" value="PCMT"/>
</dbReference>
<evidence type="ECO:0000313" key="13">
    <source>
        <dbReference type="Proteomes" id="UP000320338"/>
    </source>
</evidence>
<keyword evidence="8" id="KW-0949">S-adenosyl-L-methionine</keyword>
<dbReference type="EMBL" id="BJNG01000015">
    <property type="protein sequence ID" value="GEC19436.1"/>
    <property type="molecule type" value="Genomic_DNA"/>
</dbReference>
<dbReference type="GO" id="GO:0005737">
    <property type="term" value="C:cytoplasm"/>
    <property type="evidence" value="ECO:0007669"/>
    <property type="project" value="UniProtKB-SubCell"/>
</dbReference>
<dbReference type="EC" id="2.1.1.77" evidence="3"/>
<comment type="subcellular location">
    <subcellularLocation>
        <location evidence="1">Cytoplasm</location>
    </subcellularLocation>
</comment>
<evidence type="ECO:0000256" key="9">
    <source>
        <dbReference type="ARBA" id="ARBA00030757"/>
    </source>
</evidence>
<dbReference type="Pfam" id="PF01135">
    <property type="entry name" value="PCMT"/>
    <property type="match status" value="1"/>
</dbReference>
<evidence type="ECO:0000256" key="2">
    <source>
        <dbReference type="ARBA" id="ARBA00005369"/>
    </source>
</evidence>
<keyword evidence="6" id="KW-0489">Methyltransferase</keyword>
<organism evidence="12 13">
    <name type="scientific">Pseudonocardia hydrocarbonoxydans</name>
    <dbReference type="NCBI Taxonomy" id="76726"/>
    <lineage>
        <taxon>Bacteria</taxon>
        <taxon>Bacillati</taxon>
        <taxon>Actinomycetota</taxon>
        <taxon>Actinomycetes</taxon>
        <taxon>Pseudonocardiales</taxon>
        <taxon>Pseudonocardiaceae</taxon>
        <taxon>Pseudonocardia</taxon>
    </lineage>
</organism>
<sequence>MSCGGDPATLGAVSVADRARAGLVDALVASGRIRSAAVEQAFRDVPRHLFLPGRTVEAAYADGAVAVQHVEGVATSSASQPSMVAIMLEQLDLQPGARVLEIGAGTGWNAGLMARLVGPSGAVVSVDIDEGLVGTAREHLAAAGVAGVELVTGDGALGHPAGAPYDRIVLTVGSADVRPEWVAQLAPGGRLLLPLGLRGSQVSVALDLGPDGVLRSRSVRSCGFIRMRGAAAVPGGAGVDLPGGRRLELPPGAAPVDAAAVAAALDEPGPPVVSPVELGTVDLWDGFGLWLALSEPGTARLVGGASEVHLALVDPAGLATAAPCRGPTSVVPHGPGGQAVAGRLCAALAAWADAGRPDAPCWHLTVHPGAPPPGPDPRVVALPNAWVACDPGPPVDPAATIPAGPVRT</sequence>
<evidence type="ECO:0000256" key="8">
    <source>
        <dbReference type="ARBA" id="ARBA00022691"/>
    </source>
</evidence>
<evidence type="ECO:0000256" key="5">
    <source>
        <dbReference type="ARBA" id="ARBA00022490"/>
    </source>
</evidence>
<dbReference type="PANTHER" id="PTHR11579">
    <property type="entry name" value="PROTEIN-L-ISOASPARTATE O-METHYLTRANSFERASE"/>
    <property type="match status" value="1"/>
</dbReference>
<gene>
    <name evidence="12" type="ORF">PHY01_17190</name>
</gene>
<evidence type="ECO:0000256" key="3">
    <source>
        <dbReference type="ARBA" id="ARBA00011890"/>
    </source>
</evidence>
<reference evidence="12 13" key="1">
    <citation type="submission" date="2019-06" db="EMBL/GenBank/DDBJ databases">
        <title>Whole genome shotgun sequence of Pseudonocardia hydrocarbonoxydans NBRC 14498.</title>
        <authorList>
            <person name="Hosoyama A."/>
            <person name="Uohara A."/>
            <person name="Ohji S."/>
            <person name="Ichikawa N."/>
        </authorList>
    </citation>
    <scope>NUCLEOTIDE SEQUENCE [LARGE SCALE GENOMIC DNA]</scope>
    <source>
        <strain evidence="12 13">NBRC 14498</strain>
    </source>
</reference>
<keyword evidence="5" id="KW-0963">Cytoplasm</keyword>
<evidence type="ECO:0000256" key="4">
    <source>
        <dbReference type="ARBA" id="ARBA00013346"/>
    </source>
</evidence>